<evidence type="ECO:0000313" key="3">
    <source>
        <dbReference type="Proteomes" id="UP000010808"/>
    </source>
</evidence>
<name>L0RE76_9BACT</name>
<dbReference type="PATRIC" id="fig|1121451.3.peg.3041"/>
<keyword evidence="3" id="KW-1185">Reference proteome</keyword>
<dbReference type="STRING" id="1121451.DESAM_22831"/>
<evidence type="ECO:0000313" key="2">
    <source>
        <dbReference type="EMBL" id="CCO25098.1"/>
    </source>
</evidence>
<organism evidence="2 3">
    <name type="scientific">Maridesulfovibrio hydrothermalis AM13 = DSM 14728</name>
    <dbReference type="NCBI Taxonomy" id="1121451"/>
    <lineage>
        <taxon>Bacteria</taxon>
        <taxon>Pseudomonadati</taxon>
        <taxon>Thermodesulfobacteriota</taxon>
        <taxon>Desulfovibrionia</taxon>
        <taxon>Desulfovibrionales</taxon>
        <taxon>Desulfovibrionaceae</taxon>
        <taxon>Maridesulfovibrio</taxon>
    </lineage>
</organism>
<evidence type="ECO:0008006" key="4">
    <source>
        <dbReference type="Google" id="ProtNLM"/>
    </source>
</evidence>
<gene>
    <name evidence="2" type="ORF">DESAM_22831</name>
</gene>
<dbReference type="KEGG" id="dhy:DESAM_22831"/>
<dbReference type="EMBL" id="FO203522">
    <property type="protein sequence ID" value="CCO25098.1"/>
    <property type="molecule type" value="Genomic_DNA"/>
</dbReference>
<dbReference type="eggNOG" id="ENOG5032Z5M">
    <property type="taxonomic scope" value="Bacteria"/>
</dbReference>
<feature type="region of interest" description="Disordered" evidence="1">
    <location>
        <begin position="166"/>
        <end position="187"/>
    </location>
</feature>
<accession>L0RE76</accession>
<proteinExistence type="predicted"/>
<dbReference type="AlphaFoldDB" id="L0RE76"/>
<dbReference type="OrthoDB" id="5453447at2"/>
<dbReference type="RefSeq" id="WP_015337696.1">
    <property type="nucleotide sequence ID" value="NC_020055.1"/>
</dbReference>
<dbReference type="Proteomes" id="UP000010808">
    <property type="component" value="Chromosome"/>
</dbReference>
<sequence length="895" mass="95651">MTVVSSSSRITFAGDGVQNLFDFNFRVFKEEDLSAVVRNSRGEEIQLSSGSDFKIVSGIGNDAGGRVQYPVSGDPLAAGESITLFREIPYSQELELVDNDPFSASLLNEAFDRGVMRDQQLQEQIDRVLKYDISTPAEELLSPQEFMKIIIESRDTVSLALTGAQSARSDAQTAQGGAEKARTGAEGAQLAAENARDSARMIAFGDLAAFRSTPPNLEGPAEASEGVTVTILISDHAEDGMTSYDINVLGFGVASISGNLIQWTLESLEKDSLQCIEVIRCRRGEIYSETALHKILVKKVLVQDGPTIVFADTVDGWSKDPENGGNFQAPVYSGNAENIHQIVSAQMEIAQTSDMLSVLDGTTASVLKVSEEVVQGDELVTDQGGVVAGAVTDENVPASINVADSSSTWSISDKVATKNTGSYSWGSTSPSYSSGKRYLEVWSTGTTSASYYFGVGVCPATLDASLFTYAQNLVQGTDGIYYYMRTNPLTDKFMVALDVDDGKVWFGSNGTWNTGDPSTGTDPTYTFAPGQPYKFLIQMEGVGYEATAKTTFQAVAYLPPTGFSNADAKEYIVDISSAGFISVPAVAAKKSNAQLALGAGITGEHIGVEEPITLGTGSTTSALVLSSTESIKDKIFVTGGLNNNINADSTVVDVASVSENIVAGPLANVVPAMTSNTTDGFTVISPTDDADDIAMWNSCDGSAEGLSVWYIAAFPSPLRGTITFDKAYDVVGYRIRTRIGNTVPTRMPKDWTVRNQADAIVDTRSGEIDWLDEWREYIFSTPQNMTEFTLDITSVVNSTSFEIGAIEVLVATEEYTTTVNLVTPLAQVPTTVAIPDRYTLTPAGITSQIVGAEQKVTAESISLPDNSDLKRLAMAVKGPAGTTFKSGKIYIMEKP</sequence>
<feature type="compositionally biased region" description="Polar residues" evidence="1">
    <location>
        <begin position="166"/>
        <end position="175"/>
    </location>
</feature>
<reference evidence="2 3" key="1">
    <citation type="submission" date="2012-10" db="EMBL/GenBank/DDBJ databases">
        <authorList>
            <person name="Genoscope - CEA"/>
        </authorList>
    </citation>
    <scope>NUCLEOTIDE SEQUENCE [LARGE SCALE GENOMIC DNA]</scope>
    <source>
        <strain evidence="3">AM13 / DSM 14728</strain>
    </source>
</reference>
<evidence type="ECO:0000256" key="1">
    <source>
        <dbReference type="SAM" id="MobiDB-lite"/>
    </source>
</evidence>
<protein>
    <recommendedName>
        <fullName evidence="4">B30.2/SPRY domain-containing protein</fullName>
    </recommendedName>
</protein>
<dbReference type="HOGENOM" id="CLU_323080_0_0_7"/>